<dbReference type="RefSeq" id="WP_085303239.1">
    <property type="nucleotide sequence ID" value="NZ_AP022594.1"/>
</dbReference>
<keyword evidence="4" id="KW-1003">Cell membrane</keyword>
<keyword evidence="9" id="KW-1185">Reference proteome</keyword>
<dbReference type="NCBIfam" id="NF005930">
    <property type="entry name" value="PRK07948.1"/>
    <property type="match status" value="1"/>
</dbReference>
<evidence type="ECO:0000313" key="9">
    <source>
        <dbReference type="Proteomes" id="UP000193577"/>
    </source>
</evidence>
<evidence type="ECO:0000256" key="6">
    <source>
        <dbReference type="ARBA" id="ARBA00022989"/>
    </source>
</evidence>
<keyword evidence="6" id="KW-1133">Transmembrane helix</keyword>
<comment type="caution">
    <text evidence="8">The sequence shown here is derived from an EMBL/GenBank/DDBJ whole genome shotgun (WGS) entry which is preliminary data.</text>
</comment>
<evidence type="ECO:0000256" key="4">
    <source>
        <dbReference type="ARBA" id="ARBA00022475"/>
    </source>
</evidence>
<evidence type="ECO:0000256" key="3">
    <source>
        <dbReference type="ARBA" id="ARBA00022448"/>
    </source>
</evidence>
<reference evidence="8 9" key="1">
    <citation type="submission" date="2017-04" db="EMBL/GenBank/DDBJ databases">
        <title>The new phylogeny of genus Mycobacterium.</title>
        <authorList>
            <person name="Tortoli E."/>
            <person name="Trovato A."/>
            <person name="Cirillo D.M."/>
        </authorList>
    </citation>
    <scope>NUCLEOTIDE SEQUENCE [LARGE SCALE GENOMIC DNA]</scope>
    <source>
        <strain evidence="8 9">KCTC 19819</strain>
    </source>
</reference>
<dbReference type="GO" id="GO:0005886">
    <property type="term" value="C:plasma membrane"/>
    <property type="evidence" value="ECO:0007669"/>
    <property type="project" value="UniProtKB-SubCell"/>
</dbReference>
<dbReference type="EMBL" id="NCXO01000011">
    <property type="protein sequence ID" value="OSC34351.1"/>
    <property type="molecule type" value="Genomic_DNA"/>
</dbReference>
<evidence type="ECO:0000256" key="7">
    <source>
        <dbReference type="ARBA" id="ARBA00023136"/>
    </source>
</evidence>
<dbReference type="PANTHER" id="PTHR34702:SF1">
    <property type="entry name" value="NA(+)_H(+) ANTIPORTER SUBUNIT F"/>
    <property type="match status" value="1"/>
</dbReference>
<keyword evidence="3" id="KW-0813">Transport</keyword>
<dbReference type="OrthoDB" id="3733837at2"/>
<evidence type="ECO:0000313" key="8">
    <source>
        <dbReference type="EMBL" id="OSC34351.1"/>
    </source>
</evidence>
<comment type="similarity">
    <text evidence="2">Belongs to the CPA3 antiporters (TC 2.A.63) subunit F family.</text>
</comment>
<dbReference type="PANTHER" id="PTHR34702">
    <property type="entry name" value="NA(+)/H(+) ANTIPORTER SUBUNIT F1"/>
    <property type="match status" value="1"/>
</dbReference>
<proteinExistence type="inferred from homology"/>
<keyword evidence="7" id="KW-0472">Membrane</keyword>
<evidence type="ECO:0000256" key="2">
    <source>
        <dbReference type="ARBA" id="ARBA00009212"/>
    </source>
</evidence>
<organism evidence="8 9">
    <name type="scientific">Mycolicibacillus koreensis</name>
    <dbReference type="NCBI Taxonomy" id="1069220"/>
    <lineage>
        <taxon>Bacteria</taxon>
        <taxon>Bacillati</taxon>
        <taxon>Actinomycetota</taxon>
        <taxon>Actinomycetes</taxon>
        <taxon>Mycobacteriales</taxon>
        <taxon>Mycobacteriaceae</taxon>
        <taxon>Mycolicibacillus</taxon>
    </lineage>
</organism>
<protein>
    <submittedName>
        <fullName evidence="8">Cation:proton antiporter</fullName>
    </submittedName>
</protein>
<keyword evidence="5" id="KW-0812">Transmembrane</keyword>
<dbReference type="AlphaFoldDB" id="A0A7I7SG29"/>
<evidence type="ECO:0000256" key="5">
    <source>
        <dbReference type="ARBA" id="ARBA00022692"/>
    </source>
</evidence>
<gene>
    <name evidence="8" type="ORF">B8W67_07370</name>
</gene>
<name>A0A7I7SG29_9MYCO</name>
<sequence length="89" mass="9267">MSPIWIAAGIVLGVAAILTMCRLLIGPSTLDRLVAVDSLLAMAMCGIGTWAAASGDTTVTYSLAALALISFIGSVSVARFRVPDTQERR</sequence>
<dbReference type="GO" id="GO:0015385">
    <property type="term" value="F:sodium:proton antiporter activity"/>
    <property type="evidence" value="ECO:0007669"/>
    <property type="project" value="TreeGrafter"/>
</dbReference>
<comment type="subcellular location">
    <subcellularLocation>
        <location evidence="1">Cell membrane</location>
        <topology evidence="1">Multi-pass membrane protein</topology>
    </subcellularLocation>
</comment>
<accession>A0A7I7SG29</accession>
<evidence type="ECO:0000256" key="1">
    <source>
        <dbReference type="ARBA" id="ARBA00004651"/>
    </source>
</evidence>
<dbReference type="Proteomes" id="UP000193577">
    <property type="component" value="Unassembled WGS sequence"/>
</dbReference>
<dbReference type="Pfam" id="PF04066">
    <property type="entry name" value="MrpF_PhaF"/>
    <property type="match status" value="1"/>
</dbReference>
<dbReference type="InterPro" id="IPR007208">
    <property type="entry name" value="MrpF/PhaF-like"/>
</dbReference>